<dbReference type="EnsemblPlants" id="Bo2g002370.1">
    <property type="protein sequence ID" value="Bo2g002370.1"/>
    <property type="gene ID" value="Bo2g002370"/>
</dbReference>
<accession>A0A0D3AHF0</accession>
<keyword evidence="6" id="KW-1185">Reference proteome</keyword>
<evidence type="ECO:0000256" key="2">
    <source>
        <dbReference type="ARBA" id="ARBA00022771"/>
    </source>
</evidence>
<evidence type="ECO:0000259" key="4">
    <source>
        <dbReference type="Pfam" id="PF06839"/>
    </source>
</evidence>
<dbReference type="AlphaFoldDB" id="A0A0D3AHF0"/>
<keyword evidence="2" id="KW-0863">Zinc-finger</keyword>
<evidence type="ECO:0000256" key="3">
    <source>
        <dbReference type="ARBA" id="ARBA00022833"/>
    </source>
</evidence>
<feature type="domain" description="GRF-type" evidence="4">
    <location>
        <begin position="12"/>
        <end position="51"/>
    </location>
</feature>
<evidence type="ECO:0000313" key="6">
    <source>
        <dbReference type="Proteomes" id="UP000032141"/>
    </source>
</evidence>
<name>A0A0D3AHF0_BRAOL</name>
<evidence type="ECO:0000313" key="5">
    <source>
        <dbReference type="EnsemblPlants" id="Bo2g002370.1"/>
    </source>
</evidence>
<dbReference type="GO" id="GO:0008270">
    <property type="term" value="F:zinc ion binding"/>
    <property type="evidence" value="ECO:0007669"/>
    <property type="project" value="UniProtKB-KW"/>
</dbReference>
<proteinExistence type="predicted"/>
<dbReference type="Proteomes" id="UP000032141">
    <property type="component" value="Chromosome C2"/>
</dbReference>
<keyword evidence="1" id="KW-0479">Metal-binding</keyword>
<reference evidence="5 6" key="1">
    <citation type="journal article" date="2014" name="Genome Biol.">
        <title>Transcriptome and methylome profiling reveals relics of genome dominance in the mesopolyploid Brassica oleracea.</title>
        <authorList>
            <person name="Parkin I.A."/>
            <person name="Koh C."/>
            <person name="Tang H."/>
            <person name="Robinson S.J."/>
            <person name="Kagale S."/>
            <person name="Clarke W.E."/>
            <person name="Town C.D."/>
            <person name="Nixon J."/>
            <person name="Krishnakumar V."/>
            <person name="Bidwell S.L."/>
            <person name="Denoeud F."/>
            <person name="Belcram H."/>
            <person name="Links M.G."/>
            <person name="Just J."/>
            <person name="Clarke C."/>
            <person name="Bender T."/>
            <person name="Huebert T."/>
            <person name="Mason A.S."/>
            <person name="Pires J.C."/>
            <person name="Barker G."/>
            <person name="Moore J."/>
            <person name="Walley P.G."/>
            <person name="Manoli S."/>
            <person name="Batley J."/>
            <person name="Edwards D."/>
            <person name="Nelson M.N."/>
            <person name="Wang X."/>
            <person name="Paterson A.H."/>
            <person name="King G."/>
            <person name="Bancroft I."/>
            <person name="Chalhoub B."/>
            <person name="Sharpe A.G."/>
        </authorList>
    </citation>
    <scope>NUCLEOTIDE SEQUENCE</scope>
    <source>
        <strain evidence="5 6">cv. TO1000</strain>
    </source>
</reference>
<dbReference type="Pfam" id="PF06839">
    <property type="entry name" value="Zn_ribbon_GRF"/>
    <property type="match status" value="1"/>
</dbReference>
<dbReference type="STRING" id="109376.A0A0D3AHF0"/>
<keyword evidence="3" id="KW-0862">Zinc</keyword>
<sequence length="134" mass="15582">MDIRGIVTHYRCGEHVRLLTSRTVKNRGRLFHSCPYGDETSRFHLLKWADRSALEEIEDMKVRIDYLEKASSTLEKDNESFNSEVETLTIETRTNEAVVYSSQKELQGFEKELQDCKMEVKGLKNMTDMVKTGE</sequence>
<dbReference type="Gramene" id="Bo2g002370.1">
    <property type="protein sequence ID" value="Bo2g002370.1"/>
    <property type="gene ID" value="Bo2g002370"/>
</dbReference>
<protein>
    <recommendedName>
        <fullName evidence="4">GRF-type domain-containing protein</fullName>
    </recommendedName>
</protein>
<dbReference type="HOGENOM" id="CLU_140614_0_0_1"/>
<evidence type="ECO:0000256" key="1">
    <source>
        <dbReference type="ARBA" id="ARBA00022723"/>
    </source>
</evidence>
<organism evidence="5 6">
    <name type="scientific">Brassica oleracea var. oleracea</name>
    <dbReference type="NCBI Taxonomy" id="109376"/>
    <lineage>
        <taxon>Eukaryota</taxon>
        <taxon>Viridiplantae</taxon>
        <taxon>Streptophyta</taxon>
        <taxon>Embryophyta</taxon>
        <taxon>Tracheophyta</taxon>
        <taxon>Spermatophyta</taxon>
        <taxon>Magnoliopsida</taxon>
        <taxon>eudicotyledons</taxon>
        <taxon>Gunneridae</taxon>
        <taxon>Pentapetalae</taxon>
        <taxon>rosids</taxon>
        <taxon>malvids</taxon>
        <taxon>Brassicales</taxon>
        <taxon>Brassicaceae</taxon>
        <taxon>Brassiceae</taxon>
        <taxon>Brassica</taxon>
    </lineage>
</organism>
<reference evidence="5" key="2">
    <citation type="submission" date="2015-03" db="UniProtKB">
        <authorList>
            <consortium name="EnsemblPlants"/>
        </authorList>
    </citation>
    <scope>IDENTIFICATION</scope>
</reference>
<dbReference type="InterPro" id="IPR010666">
    <property type="entry name" value="Znf_GRF"/>
</dbReference>